<dbReference type="EMBL" id="AP024590">
    <property type="protein sequence ID" value="BCU56587.1"/>
    <property type="molecule type" value="Genomic_DNA"/>
</dbReference>
<protein>
    <submittedName>
        <fullName evidence="2">Uncharacterized protein</fullName>
    </submittedName>
</protein>
<organism evidence="2 3">
    <name type="scientific">Enterobacter kobei</name>
    <dbReference type="NCBI Taxonomy" id="208224"/>
    <lineage>
        <taxon>Bacteria</taxon>
        <taxon>Pseudomonadati</taxon>
        <taxon>Pseudomonadota</taxon>
        <taxon>Gammaproteobacteria</taxon>
        <taxon>Enterobacterales</taxon>
        <taxon>Enterobacteriaceae</taxon>
        <taxon>Enterobacter</taxon>
        <taxon>Enterobacter cloacae complex</taxon>
    </lineage>
</organism>
<feature type="transmembrane region" description="Helical" evidence="1">
    <location>
        <begin position="104"/>
        <end position="122"/>
    </location>
</feature>
<keyword evidence="1" id="KW-0472">Membrane</keyword>
<keyword evidence="1" id="KW-1133">Transmembrane helix</keyword>
<name>A0AA86IZ04_9ENTR</name>
<evidence type="ECO:0000256" key="1">
    <source>
        <dbReference type="SAM" id="Phobius"/>
    </source>
</evidence>
<evidence type="ECO:0000313" key="3">
    <source>
        <dbReference type="Proteomes" id="UP000682928"/>
    </source>
</evidence>
<gene>
    <name evidence="2" type="ORF">ENKO_31810</name>
</gene>
<dbReference type="AlphaFoldDB" id="A0AA86IZ04"/>
<proteinExistence type="predicted"/>
<evidence type="ECO:0000313" key="2">
    <source>
        <dbReference type="EMBL" id="BCU56587.1"/>
    </source>
</evidence>
<dbReference type="Proteomes" id="UP000682928">
    <property type="component" value="Chromosome"/>
</dbReference>
<reference evidence="2" key="1">
    <citation type="submission" date="2021-04" db="EMBL/GenBank/DDBJ databases">
        <title>Difference and commonality of drug resistance evolution in various bacteria. and drug sensitivity profiles.</title>
        <authorList>
            <person name="Maeda T."/>
            <person name="Shibai A."/>
            <person name="Kawada K."/>
            <person name="Kotani H."/>
            <person name="Tarusawa Y."/>
            <person name="Tanabe K."/>
            <person name="Furusawa C."/>
        </authorList>
    </citation>
    <scope>NUCLEOTIDE SEQUENCE</scope>
    <source>
        <strain evidence="2">JCM 8580</strain>
    </source>
</reference>
<keyword evidence="1" id="KW-0812">Transmembrane</keyword>
<accession>A0AA86IZ04</accession>
<sequence length="129" mass="15653">MRRNGLLVHRLLRYGLMLNRLLNRLMLSRGLLNRLLINRLLRLLHRLARRVVVSRRRRFTRLHRCRRAWLCRRIRRLILVLRRTRGVLLRGCTRCRVNPVNTNFTYAIVGVIIDVVLKRFIITTRLHAF</sequence>